<gene>
    <name evidence="1" type="ORF">llap_1544</name>
</gene>
<keyword evidence="2" id="KW-1185">Reference proteome</keyword>
<reference evidence="2" key="2">
    <citation type="submission" date="2017-12" db="EMBL/GenBank/DDBJ databases">
        <title>Genome sequence of the Bar-tailed Godwit (Limosa lapponica baueri).</title>
        <authorList>
            <person name="Lima N.C.B."/>
            <person name="Parody-Merino A.M."/>
            <person name="Battley P.F."/>
            <person name="Fidler A.E."/>
            <person name="Prosdocimi F."/>
        </authorList>
    </citation>
    <scope>NUCLEOTIDE SEQUENCE [LARGE SCALE GENOMIC DNA]</scope>
</reference>
<dbReference type="AlphaFoldDB" id="A0A2I0UQ53"/>
<name>A0A2I0UQ53_LIMLA</name>
<dbReference type="OrthoDB" id="6144369at2759"/>
<evidence type="ECO:0008006" key="3">
    <source>
        <dbReference type="Google" id="ProtNLM"/>
    </source>
</evidence>
<protein>
    <recommendedName>
        <fullName evidence="3">Rna-directed dna polymerase from mobile element jockey-like</fullName>
    </recommendedName>
</protein>
<proteinExistence type="predicted"/>
<accession>A0A2I0UQ53</accession>
<organism evidence="1 2">
    <name type="scientific">Limosa lapponica baueri</name>
    <dbReference type="NCBI Taxonomy" id="1758121"/>
    <lineage>
        <taxon>Eukaryota</taxon>
        <taxon>Metazoa</taxon>
        <taxon>Chordata</taxon>
        <taxon>Craniata</taxon>
        <taxon>Vertebrata</taxon>
        <taxon>Euteleostomi</taxon>
        <taxon>Archelosauria</taxon>
        <taxon>Archosauria</taxon>
        <taxon>Dinosauria</taxon>
        <taxon>Saurischia</taxon>
        <taxon>Theropoda</taxon>
        <taxon>Coelurosauria</taxon>
        <taxon>Aves</taxon>
        <taxon>Neognathae</taxon>
        <taxon>Neoaves</taxon>
        <taxon>Charadriiformes</taxon>
        <taxon>Scolopacidae</taxon>
        <taxon>Limosa</taxon>
    </lineage>
</organism>
<dbReference type="EMBL" id="KZ505659">
    <property type="protein sequence ID" value="PKU48168.1"/>
    <property type="molecule type" value="Genomic_DNA"/>
</dbReference>
<evidence type="ECO:0000313" key="2">
    <source>
        <dbReference type="Proteomes" id="UP000233556"/>
    </source>
</evidence>
<evidence type="ECO:0000313" key="1">
    <source>
        <dbReference type="EMBL" id="PKU48168.1"/>
    </source>
</evidence>
<dbReference type="Proteomes" id="UP000233556">
    <property type="component" value="Unassembled WGS sequence"/>
</dbReference>
<sequence length="143" mass="16170">MEDSKVIRDSQHGFTKGKSCLTNLVAFCGGVTTSVEKGRAMDVIYLDFHKAFHKWFLPTEDDTSAMMKCSLKAVQEAAGQHHGWSRFPFSFNKYTASPAFGRRVECQEEKAVLLKMTGKKLLDENDTKRLENLERPKGPIPNQ</sequence>
<reference evidence="2" key="1">
    <citation type="submission" date="2017-11" db="EMBL/GenBank/DDBJ databases">
        <authorList>
            <person name="Lima N.C."/>
            <person name="Parody-Merino A.M."/>
            <person name="Battley P.F."/>
            <person name="Fidler A.E."/>
            <person name="Prosdocimi F."/>
        </authorList>
    </citation>
    <scope>NUCLEOTIDE SEQUENCE [LARGE SCALE GENOMIC DNA]</scope>
</reference>